<evidence type="ECO:0000313" key="1">
    <source>
        <dbReference type="EMBL" id="SHL99988.1"/>
    </source>
</evidence>
<accession>A0A1M7F895</accession>
<sequence>MLGLPIGRFIYVMATRGWWPGFAVFAYRHCVKTLVVGNAQNDGQTVRLLTKSRTVRAAHEA</sequence>
<evidence type="ECO:0000313" key="2">
    <source>
        <dbReference type="Proteomes" id="UP000190911"/>
    </source>
</evidence>
<dbReference type="STRING" id="29571.SAMN05878437_0707"/>
<name>A0A1M7F895_9GAMM</name>
<dbReference type="AlphaFoldDB" id="A0A1M7F895"/>
<keyword evidence="2" id="KW-1185">Reference proteome</keyword>
<protein>
    <submittedName>
        <fullName evidence="1">Uncharacterized protein</fullName>
    </submittedName>
</protein>
<dbReference type="Proteomes" id="UP000190911">
    <property type="component" value="Chromosome I"/>
</dbReference>
<dbReference type="InParanoid" id="A0A1M7F895"/>
<reference evidence="1 2" key="1">
    <citation type="submission" date="2016-11" db="EMBL/GenBank/DDBJ databases">
        <authorList>
            <person name="Jaros S."/>
            <person name="Januszkiewicz K."/>
            <person name="Wedrychowicz H."/>
        </authorList>
    </citation>
    <scope>NUCLEOTIDE SEQUENCE [LARGE SCALE GENOMIC DNA]</scope>
    <source>
        <strain evidence="1 2">ACAM 12</strain>
    </source>
</reference>
<gene>
    <name evidence="1" type="ORF">SAMN05878437_0707</name>
</gene>
<organism evidence="1 2">
    <name type="scientific">Vreelandella subglaciescola</name>
    <dbReference type="NCBI Taxonomy" id="29571"/>
    <lineage>
        <taxon>Bacteria</taxon>
        <taxon>Pseudomonadati</taxon>
        <taxon>Pseudomonadota</taxon>
        <taxon>Gammaproteobacteria</taxon>
        <taxon>Oceanospirillales</taxon>
        <taxon>Halomonadaceae</taxon>
        <taxon>Vreelandella</taxon>
    </lineage>
</organism>
<dbReference type="EMBL" id="LT670847">
    <property type="protein sequence ID" value="SHL99988.1"/>
    <property type="molecule type" value="Genomic_DNA"/>
</dbReference>
<proteinExistence type="predicted"/>